<dbReference type="RefSeq" id="WP_179567239.1">
    <property type="nucleotide sequence ID" value="NZ_JACBZY010000001.1"/>
</dbReference>
<gene>
    <name evidence="3" type="ORF">BJ979_001826</name>
</gene>
<dbReference type="EMBL" id="JACBZY010000001">
    <property type="protein sequence ID" value="NYG99200.1"/>
    <property type="molecule type" value="Genomic_DNA"/>
</dbReference>
<evidence type="ECO:0000259" key="2">
    <source>
        <dbReference type="Pfam" id="PF12158"/>
    </source>
</evidence>
<dbReference type="AlphaFoldDB" id="A0A852YD23"/>
<dbReference type="Proteomes" id="UP000553888">
    <property type="component" value="Unassembled WGS sequence"/>
</dbReference>
<keyword evidence="4" id="KW-1185">Reference proteome</keyword>
<feature type="transmembrane region" description="Helical" evidence="1">
    <location>
        <begin position="44"/>
        <end position="65"/>
    </location>
</feature>
<keyword evidence="1" id="KW-0812">Transmembrane</keyword>
<name>A0A852YD23_9MICO</name>
<evidence type="ECO:0000313" key="4">
    <source>
        <dbReference type="Proteomes" id="UP000553888"/>
    </source>
</evidence>
<accession>A0A852YD23</accession>
<evidence type="ECO:0000256" key="1">
    <source>
        <dbReference type="SAM" id="Phobius"/>
    </source>
</evidence>
<organism evidence="3 4">
    <name type="scientific">Schumannella luteola</name>
    <dbReference type="NCBI Taxonomy" id="472059"/>
    <lineage>
        <taxon>Bacteria</taxon>
        <taxon>Bacillati</taxon>
        <taxon>Actinomycetota</taxon>
        <taxon>Actinomycetes</taxon>
        <taxon>Micrococcales</taxon>
        <taxon>Microbacteriaceae</taxon>
        <taxon>Schumannella</taxon>
    </lineage>
</organism>
<keyword evidence="1" id="KW-1133">Transmembrane helix</keyword>
<dbReference type="Pfam" id="PF12158">
    <property type="entry name" value="DUF3592"/>
    <property type="match status" value="1"/>
</dbReference>
<sequence>MDVRLRWAGITAGGHLQGARVAGPAAPGAVIPPPAPPGRSRPPAIVIVFAALIAVGLVLGIAIRVGPFIEAERIKALETSTTGTVVDCDRASSGRRSFGGRYRAVWSYEVDGTQHTLRDVVNRMSSSDCTALLNRAAQAEIFYDPDDHDRAARGDLV</sequence>
<comment type="caution">
    <text evidence="3">The sequence shown here is derived from an EMBL/GenBank/DDBJ whole genome shotgun (WGS) entry which is preliminary data.</text>
</comment>
<reference evidence="3 4" key="1">
    <citation type="submission" date="2020-07" db="EMBL/GenBank/DDBJ databases">
        <title>Sequencing the genomes of 1000 actinobacteria strains.</title>
        <authorList>
            <person name="Klenk H.-P."/>
        </authorList>
    </citation>
    <scope>NUCLEOTIDE SEQUENCE [LARGE SCALE GENOMIC DNA]</scope>
    <source>
        <strain evidence="3 4">DSM 23141</strain>
    </source>
</reference>
<evidence type="ECO:0000313" key="3">
    <source>
        <dbReference type="EMBL" id="NYG99200.1"/>
    </source>
</evidence>
<dbReference type="InterPro" id="IPR021994">
    <property type="entry name" value="DUF3592"/>
</dbReference>
<protein>
    <recommendedName>
        <fullName evidence="2">DUF3592 domain-containing protein</fullName>
    </recommendedName>
</protein>
<keyword evidence="1" id="KW-0472">Membrane</keyword>
<feature type="domain" description="DUF3592" evidence="2">
    <location>
        <begin position="81"/>
        <end position="151"/>
    </location>
</feature>
<proteinExistence type="predicted"/>